<evidence type="ECO:0000313" key="3">
    <source>
        <dbReference type="EMBL" id="SPC74293.1"/>
    </source>
</evidence>
<feature type="domain" description="Reverse transcriptase Ty1/copia-type" evidence="1">
    <location>
        <begin position="543"/>
        <end position="609"/>
    </location>
</feature>
<dbReference type="Pfam" id="PF07727">
    <property type="entry name" value="RVT_2"/>
    <property type="match status" value="1"/>
</dbReference>
<name>A0A2N9EHR5_FAGSY</name>
<dbReference type="InterPro" id="IPR025724">
    <property type="entry name" value="GAG-pre-integrase_dom"/>
</dbReference>
<organism evidence="3">
    <name type="scientific">Fagus sylvatica</name>
    <name type="common">Beechnut</name>
    <dbReference type="NCBI Taxonomy" id="28930"/>
    <lineage>
        <taxon>Eukaryota</taxon>
        <taxon>Viridiplantae</taxon>
        <taxon>Streptophyta</taxon>
        <taxon>Embryophyta</taxon>
        <taxon>Tracheophyta</taxon>
        <taxon>Spermatophyta</taxon>
        <taxon>Magnoliopsida</taxon>
        <taxon>eudicotyledons</taxon>
        <taxon>Gunneridae</taxon>
        <taxon>Pentapetalae</taxon>
        <taxon>rosids</taxon>
        <taxon>fabids</taxon>
        <taxon>Fagales</taxon>
        <taxon>Fagaceae</taxon>
        <taxon>Fagus</taxon>
    </lineage>
</organism>
<reference evidence="3" key="1">
    <citation type="submission" date="2018-02" db="EMBL/GenBank/DDBJ databases">
        <authorList>
            <person name="Cohen D.B."/>
            <person name="Kent A.D."/>
        </authorList>
    </citation>
    <scope>NUCLEOTIDE SEQUENCE</scope>
</reference>
<dbReference type="PANTHER" id="PTHR47481">
    <property type="match status" value="1"/>
</dbReference>
<accession>A0A2N9EHR5</accession>
<dbReference type="Pfam" id="PF13976">
    <property type="entry name" value="gag_pre-integrs"/>
    <property type="match status" value="1"/>
</dbReference>
<dbReference type="InterPro" id="IPR013103">
    <property type="entry name" value="RVT_2"/>
</dbReference>
<evidence type="ECO:0008006" key="4">
    <source>
        <dbReference type="Google" id="ProtNLM"/>
    </source>
</evidence>
<evidence type="ECO:0000259" key="2">
    <source>
        <dbReference type="Pfam" id="PF13976"/>
    </source>
</evidence>
<protein>
    <recommendedName>
        <fullName evidence="4">Reverse transcriptase Ty1/copia-type domain-containing protein</fullName>
    </recommendedName>
</protein>
<dbReference type="PANTHER" id="PTHR47481:SF31">
    <property type="entry name" value="OS01G0873500 PROTEIN"/>
    <property type="match status" value="1"/>
</dbReference>
<dbReference type="AlphaFoldDB" id="A0A2N9EHR5"/>
<dbReference type="InterPro" id="IPR043502">
    <property type="entry name" value="DNA/RNA_pol_sf"/>
</dbReference>
<proteinExistence type="predicted"/>
<dbReference type="CDD" id="cd09272">
    <property type="entry name" value="RNase_HI_RT_Ty1"/>
    <property type="match status" value="1"/>
</dbReference>
<gene>
    <name evidence="3" type="ORF">FSB_LOCUS2175</name>
</gene>
<dbReference type="SUPFAM" id="SSF56672">
    <property type="entry name" value="DNA/RNA polymerases"/>
    <property type="match status" value="1"/>
</dbReference>
<feature type="domain" description="GAG-pre-integrase" evidence="2">
    <location>
        <begin position="300"/>
        <end position="360"/>
    </location>
</feature>
<dbReference type="Pfam" id="PF14223">
    <property type="entry name" value="Retrotran_gag_2"/>
    <property type="match status" value="1"/>
</dbReference>
<evidence type="ECO:0000259" key="1">
    <source>
        <dbReference type="Pfam" id="PF07727"/>
    </source>
</evidence>
<dbReference type="EMBL" id="OIVN01000102">
    <property type="protein sequence ID" value="SPC74293.1"/>
    <property type="molecule type" value="Genomic_DNA"/>
</dbReference>
<sequence length="863" mass="96182">MIWKLQITAVLDAYSMLDHLDGSIPKPSQFLTTEIGIQAVNPDFLLWNKKDKALLTLLYSTCSSSVLAMVVGKSSSQEVWNTLEERFTSTARSNVLNLKLELQSIKKAGNETVSSYLQRIKTVKDKLSAVGVHLDHEELIHVILIGLPKEYAPFASAIRTRDTILPLEKLFVLLQTEEQSMNETTKSLSNSTLAMFVSHNKPNFNGNQGFNRGRGRNSYSKEVEVEETQALIKALALQMPQLSILLNTRNSRLALLHNKDLRLHFKARVKGLHDLPTRRLLYKGASNNGVYPIQSPLFIPIANKNAYVAHSFSSDKWHLWHSRLGHPSAKVLANVFPCFSTSSSSKDVKEHYHHCLAGKMHQLPFPTSNKTVTSPFELIHADLWGPAPVVASNSLSHNTMVIAPSSHESSTIPPGQCPNPIVSVPLPVTDLNASYTSLTEPNLSPLSSMPLPTGFNANPAPIPTTHAPTTMPANPVPNTIPNTTSLSDNITSTDIPIPHTHIPSVVPHPMQTRSKSGIYKPKLTYAALIDYAVIESTSYTVASKHSGCKWVYKLKTHSDGTISKYKARLVAKGFHQQCGIDFNETFTPVIKPPTVRLVLSLAVSLNWPLSFTTQLLHLGFIAFTIDSSLFIYKENKVIAYLLLYVDDIVLTSNTPAFLDTFIHKLSLVFDLKDFGSLQYFLGLQVTRTPSRLYINQAKYAQDLLKKHNMLDCKPASSPNCPNTRLSLHDGDPLPDPHAYRTMVEALHYLTFTRPDISFAVHQMPIGLRTQMIDVPHLVFLSTWATMPSLALAIALNPVFYARTKHIEVDFHFIRERVLRKDLVVKFVSTVDQLADIFTKSLSTLRFLDLQFNLTVTILKIEGG</sequence>